<feature type="transmembrane region" description="Helical" evidence="3">
    <location>
        <begin position="22"/>
        <end position="47"/>
    </location>
</feature>
<accession>D7CVP3</accession>
<feature type="transmembrane region" description="Helical" evidence="3">
    <location>
        <begin position="502"/>
        <end position="522"/>
    </location>
</feature>
<evidence type="ECO:0000256" key="3">
    <source>
        <dbReference type="SAM" id="Phobius"/>
    </source>
</evidence>
<reference evidence="5 6" key="2">
    <citation type="journal article" date="2011" name="Stand. Genomic Sci.">
        <title>Complete genome sequence of Truepera radiovictrix type strain (RQ-24).</title>
        <authorList>
            <person name="Ivanova N."/>
            <person name="Rohde C."/>
            <person name="Munk C."/>
            <person name="Nolan M."/>
            <person name="Lucas S."/>
            <person name="Del Rio T.G."/>
            <person name="Tice H."/>
            <person name="Deshpande S."/>
            <person name="Cheng J.F."/>
            <person name="Tapia R."/>
            <person name="Han C."/>
            <person name="Goodwin L."/>
            <person name="Pitluck S."/>
            <person name="Liolios K."/>
            <person name="Mavromatis K."/>
            <person name="Mikhailova N."/>
            <person name="Pati A."/>
            <person name="Chen A."/>
            <person name="Palaniappan K."/>
            <person name="Land M."/>
            <person name="Hauser L."/>
            <person name="Chang Y.J."/>
            <person name="Jeffries C.D."/>
            <person name="Brambilla E."/>
            <person name="Rohde M."/>
            <person name="Goker M."/>
            <person name="Tindall B.J."/>
            <person name="Woyke T."/>
            <person name="Bristow J."/>
            <person name="Eisen J.A."/>
            <person name="Markowitz V."/>
            <person name="Hugenholtz P."/>
            <person name="Kyrpides N.C."/>
            <person name="Klenk H.P."/>
            <person name="Lapidus A."/>
        </authorList>
    </citation>
    <scope>NUCLEOTIDE SEQUENCE [LARGE SCALE GENOMIC DNA]</scope>
    <source>
        <strain evidence="6">DSM 17093 / CIP 108686 / LMG 22925 / RQ-24</strain>
    </source>
</reference>
<dbReference type="RefSeq" id="WP_013179313.1">
    <property type="nucleotide sequence ID" value="NC_014221.1"/>
</dbReference>
<dbReference type="InterPro" id="IPR032807">
    <property type="entry name" value="GNVR"/>
</dbReference>
<keyword evidence="1" id="KW-0175">Coiled coil</keyword>
<reference evidence="6" key="1">
    <citation type="submission" date="2010-05" db="EMBL/GenBank/DDBJ databases">
        <title>The complete genome of Truepera radiovictris DSM 17093.</title>
        <authorList>
            <consortium name="US DOE Joint Genome Institute (JGI-PGF)"/>
            <person name="Lucas S."/>
            <person name="Copeland A."/>
            <person name="Lapidus A."/>
            <person name="Glavina del Rio T."/>
            <person name="Dalin E."/>
            <person name="Tice H."/>
            <person name="Bruce D."/>
            <person name="Goodwin L."/>
            <person name="Pitluck S."/>
            <person name="Kyrpides N."/>
            <person name="Mavromatis K."/>
            <person name="Ovchinnikova G."/>
            <person name="Munk A.C."/>
            <person name="Detter J.C."/>
            <person name="Han C."/>
            <person name="Tapia R."/>
            <person name="Land M."/>
            <person name="Hauser L."/>
            <person name="Markowitz V."/>
            <person name="Cheng J.-F."/>
            <person name="Hugenholtz P."/>
            <person name="Woyke T."/>
            <person name="Wu D."/>
            <person name="Tindall B."/>
            <person name="Pomrenke H.G."/>
            <person name="Brambilla E."/>
            <person name="Klenk H.-P."/>
            <person name="Eisen J.A."/>
        </authorList>
    </citation>
    <scope>NUCLEOTIDE SEQUENCE [LARGE SCALE GENOMIC DNA]</scope>
    <source>
        <strain evidence="6">DSM 17093 / CIP 108686 / LMG 22925 / RQ-24</strain>
    </source>
</reference>
<organism evidence="5 6">
    <name type="scientific">Truepera radiovictrix (strain DSM 17093 / CIP 108686 / LMG 22925 / RQ-24)</name>
    <dbReference type="NCBI Taxonomy" id="649638"/>
    <lineage>
        <taxon>Bacteria</taxon>
        <taxon>Thermotogati</taxon>
        <taxon>Deinococcota</taxon>
        <taxon>Deinococci</taxon>
        <taxon>Trueperales</taxon>
        <taxon>Trueperaceae</taxon>
        <taxon>Truepera</taxon>
    </lineage>
</organism>
<dbReference type="GO" id="GO:0004713">
    <property type="term" value="F:protein tyrosine kinase activity"/>
    <property type="evidence" value="ECO:0007669"/>
    <property type="project" value="TreeGrafter"/>
</dbReference>
<keyword evidence="3" id="KW-0472">Membrane</keyword>
<keyword evidence="3" id="KW-0812">Transmembrane</keyword>
<keyword evidence="3" id="KW-1133">Transmembrane helix</keyword>
<dbReference type="GO" id="GO:0005886">
    <property type="term" value="C:plasma membrane"/>
    <property type="evidence" value="ECO:0007669"/>
    <property type="project" value="TreeGrafter"/>
</dbReference>
<name>D7CVP3_TRURR</name>
<evidence type="ECO:0000259" key="4">
    <source>
        <dbReference type="Pfam" id="PF13807"/>
    </source>
</evidence>
<dbReference type="eggNOG" id="COG3206">
    <property type="taxonomic scope" value="Bacteria"/>
</dbReference>
<feature type="region of interest" description="Disordered" evidence="2">
    <location>
        <begin position="367"/>
        <end position="386"/>
    </location>
</feature>
<evidence type="ECO:0000313" key="5">
    <source>
        <dbReference type="EMBL" id="ADI15954.1"/>
    </source>
</evidence>
<dbReference type="InterPro" id="IPR050445">
    <property type="entry name" value="Bact_polysacc_biosynth/exp"/>
</dbReference>
<dbReference type="Proteomes" id="UP000000379">
    <property type="component" value="Chromosome"/>
</dbReference>
<dbReference type="HOGENOM" id="CLU_507999_0_0_0"/>
<dbReference type="KEGG" id="tra:Trad_2855"/>
<dbReference type="EMBL" id="CP002049">
    <property type="protein sequence ID" value="ADI15954.1"/>
    <property type="molecule type" value="Genomic_DNA"/>
</dbReference>
<feature type="coiled-coil region" evidence="1">
    <location>
        <begin position="403"/>
        <end position="458"/>
    </location>
</feature>
<dbReference type="STRING" id="649638.Trad_2855"/>
<feature type="compositionally biased region" description="Low complexity" evidence="2">
    <location>
        <begin position="371"/>
        <end position="386"/>
    </location>
</feature>
<sequence length="536" mass="56312">MTSPSTPPPAAPPAEEVSLRDLYLVIVRGLPIILGLALLAGFGAFLLNANRQPVYLAESTVLVTPPPIQIGGGDNLSFSPAYEVSLQTYETLAYSQMVLENAVAQTDLTPQTLAGLGSLRQLIGPQRPDQVVPLSVVHRVRNADPELAAQLADAWAQSTLEAVRESLFASLSPVDATTAQEVARLSANVEEVEARYRAFAAEDEGPQLEAQLIALTRDLTDGRAREGQLQREIAAAEARIAALETLQAEAGTPAAADPNLTATLLELLSAQVSLRETAPPAPRLPADPYGPLREELEALFGALDVSAEEAAALAELAAAVDREASDALAEALARQGDALQRARQEEAARRFQGALVRYAVLAQASPQAPGQGDAAQGNDVQDDAAQADAAPADAVALLNSAALQTERVTLAGLEAELGALQAELEDYSEAAAELRGRLATLDQERSRLTRELDSALSAYNTVAELQASVSYLTELAPTNARILSEASVPSAPVGPRRGFNTALAAALGAVVGLVFVFLRAAVRPRTHTTVSRKVHA</sequence>
<dbReference type="AlphaFoldDB" id="D7CVP3"/>
<keyword evidence="6" id="KW-1185">Reference proteome</keyword>
<proteinExistence type="predicted"/>
<feature type="domain" description="Tyrosine-protein kinase G-rich" evidence="4">
    <location>
        <begin position="442"/>
        <end position="521"/>
    </location>
</feature>
<evidence type="ECO:0000256" key="1">
    <source>
        <dbReference type="SAM" id="Coils"/>
    </source>
</evidence>
<evidence type="ECO:0000313" key="6">
    <source>
        <dbReference type="Proteomes" id="UP000000379"/>
    </source>
</evidence>
<dbReference type="PANTHER" id="PTHR32309:SF13">
    <property type="entry name" value="FERRIC ENTEROBACTIN TRANSPORT PROTEIN FEPE"/>
    <property type="match status" value="1"/>
</dbReference>
<dbReference type="PANTHER" id="PTHR32309">
    <property type="entry name" value="TYROSINE-PROTEIN KINASE"/>
    <property type="match status" value="1"/>
</dbReference>
<protein>
    <submittedName>
        <fullName evidence="5">Lipopolysaccharide biosynthesis protein</fullName>
    </submittedName>
</protein>
<evidence type="ECO:0000256" key="2">
    <source>
        <dbReference type="SAM" id="MobiDB-lite"/>
    </source>
</evidence>
<dbReference type="Pfam" id="PF13807">
    <property type="entry name" value="GNVR"/>
    <property type="match status" value="1"/>
</dbReference>
<gene>
    <name evidence="5" type="ordered locus">Trad_2855</name>
</gene>